<sequence length="609" mass="67128">MTLTSELLLDIVERLEIMTQLEASLVCRPLRTLLSPYIFRRVRWAPGVRAFPPKRIWPFIRWRSCFPSQIALMPLYSILRLSGYGVDFTEATKQDLAAQLRVALPHMKLLEAFRVYNNVSGGVWSELLDAFCAAHAPFTLVLEAPWLLEHEPPSPKATTLPLNGLEYAFPLMYDDVEDVTVRRDPHFVKHETPILRSILRASASTLESLVLPGELFFVLEGTTWNALTYLHLTGFWPLLDDIDGSDSEERSFAADLVTDDVATSMGEAAGALPSTLTPSDLPAAQGTSASDSRPAVPSEPHENSDAAPPLPVEDIPSILTTEGKSAPLPETSSSSSASSPTSPIPFPVVLPLTQPEGKTSPRGSRPQTPEPTPTKPLVALDAAASIAATEEPADVAIDPVPAELSPPAIIGAGAQVPGTRNPTREPERSPLLAILEAMPNLQSLDFELRHHFRDEPPLGGIICTLDGPSSPKDPDTFLQHLVLFQATSLSPDDRTVHFLPNHLRTFSLIMYPRVPESHAVLVKPTVEAVLEFVQRASFSELTTLKLWWVIDKRQDLELEETLLELLPKKFPLVEQFELCRGFNHAADSLRNLWDPIVRRSLFARSAILF</sequence>
<proteinExistence type="predicted"/>
<gene>
    <name evidence="3" type="ORF">MCHLO_06400</name>
</gene>
<name>A0ABQ0LD31_MYCCL</name>
<feature type="compositionally biased region" description="Low complexity" evidence="1">
    <location>
        <begin position="325"/>
        <end position="341"/>
    </location>
</feature>
<reference evidence="3" key="1">
    <citation type="submission" date="2014-09" db="EMBL/GenBank/DDBJ databases">
        <title>Genome sequence of the luminous mushroom Mycena chlorophos for searching fungal bioluminescence genes.</title>
        <authorList>
            <person name="Tanaka Y."/>
            <person name="Kasuga D."/>
            <person name="Oba Y."/>
            <person name="Hase S."/>
            <person name="Sato K."/>
            <person name="Oba Y."/>
            <person name="Sakakibara Y."/>
        </authorList>
    </citation>
    <scope>NUCLEOTIDE SEQUENCE</scope>
</reference>
<evidence type="ECO:0000259" key="2">
    <source>
        <dbReference type="PROSITE" id="PS50181"/>
    </source>
</evidence>
<dbReference type="InterPro" id="IPR001810">
    <property type="entry name" value="F-box_dom"/>
</dbReference>
<protein>
    <recommendedName>
        <fullName evidence="2">F-box domain-containing protein</fullName>
    </recommendedName>
</protein>
<evidence type="ECO:0000256" key="1">
    <source>
        <dbReference type="SAM" id="MobiDB-lite"/>
    </source>
</evidence>
<dbReference type="PROSITE" id="PS50181">
    <property type="entry name" value="FBOX"/>
    <property type="match status" value="1"/>
</dbReference>
<feature type="region of interest" description="Disordered" evidence="1">
    <location>
        <begin position="270"/>
        <end position="375"/>
    </location>
</feature>
<organism evidence="3 4">
    <name type="scientific">Mycena chlorophos</name>
    <name type="common">Agaric fungus</name>
    <name type="synonym">Agaricus chlorophos</name>
    <dbReference type="NCBI Taxonomy" id="658473"/>
    <lineage>
        <taxon>Eukaryota</taxon>
        <taxon>Fungi</taxon>
        <taxon>Dikarya</taxon>
        <taxon>Basidiomycota</taxon>
        <taxon>Agaricomycotina</taxon>
        <taxon>Agaricomycetes</taxon>
        <taxon>Agaricomycetidae</taxon>
        <taxon>Agaricales</taxon>
        <taxon>Marasmiineae</taxon>
        <taxon>Mycenaceae</taxon>
        <taxon>Mycena</taxon>
    </lineage>
</organism>
<evidence type="ECO:0000313" key="3">
    <source>
        <dbReference type="EMBL" id="GAT49039.1"/>
    </source>
</evidence>
<dbReference type="EMBL" id="DF845249">
    <property type="protein sequence ID" value="GAT49039.1"/>
    <property type="molecule type" value="Genomic_DNA"/>
</dbReference>
<dbReference type="Proteomes" id="UP000815677">
    <property type="component" value="Unassembled WGS sequence"/>
</dbReference>
<accession>A0ABQ0LD31</accession>
<feature type="domain" description="F-box" evidence="2">
    <location>
        <begin position="1"/>
        <end position="42"/>
    </location>
</feature>
<evidence type="ECO:0000313" key="4">
    <source>
        <dbReference type="Proteomes" id="UP000815677"/>
    </source>
</evidence>
<keyword evidence="4" id="KW-1185">Reference proteome</keyword>